<proteinExistence type="predicted"/>
<feature type="region of interest" description="Disordered" evidence="1">
    <location>
        <begin position="1"/>
        <end position="66"/>
    </location>
</feature>
<evidence type="ECO:0000256" key="1">
    <source>
        <dbReference type="SAM" id="MobiDB-lite"/>
    </source>
</evidence>
<feature type="compositionally biased region" description="Basic and acidic residues" evidence="1">
    <location>
        <begin position="1"/>
        <end position="14"/>
    </location>
</feature>
<comment type="caution">
    <text evidence="2">The sequence shown here is derived from an EMBL/GenBank/DDBJ whole genome shotgun (WGS) entry which is preliminary data.</text>
</comment>
<evidence type="ECO:0000313" key="2">
    <source>
        <dbReference type="EMBL" id="KAK0452858.1"/>
    </source>
</evidence>
<feature type="compositionally biased region" description="Polar residues" evidence="1">
    <location>
        <begin position="22"/>
        <end position="46"/>
    </location>
</feature>
<name>A0AA39K1W0_ARMTA</name>
<feature type="compositionally biased region" description="Basic and acidic residues" evidence="1">
    <location>
        <begin position="265"/>
        <end position="295"/>
    </location>
</feature>
<dbReference type="EMBL" id="JAUEPS010000029">
    <property type="protein sequence ID" value="KAK0452858.1"/>
    <property type="molecule type" value="Genomic_DNA"/>
</dbReference>
<keyword evidence="3" id="KW-1185">Reference proteome</keyword>
<dbReference type="RefSeq" id="XP_060328194.1">
    <property type="nucleotide sequence ID" value="XM_060473687.1"/>
</dbReference>
<feature type="region of interest" description="Disordered" evidence="1">
    <location>
        <begin position="241"/>
        <end position="295"/>
    </location>
</feature>
<sequence length="295" mass="32611">MEIKPETAHHDSQLHTELSPRPNFQPSTGPGNGSLDTSLASSTNVPMSIIMPKPHPAAGLKPSKGERNQYILPEADTTRAQQSEKDAMKERNCMVPKTSKTVCQIVDSMERKLIVARAGKEKKLSRKMRRALEREQKTRREAEAAFSEVPVTGKESIKLVGDTTPGTDLGAASLKHRFPEKTGSINIIPVTILPTIASENAQASQFVHSGVALPEIDSNVVITKQHNDEVSEFEAKGITADREASASSKWCDQERNQHVGPIRRSSNEDNIEHQFREGPWDTNARPEPRRNLEGE</sequence>
<organism evidence="2 3">
    <name type="scientific">Armillaria tabescens</name>
    <name type="common">Ringless honey mushroom</name>
    <name type="synonym">Agaricus tabescens</name>
    <dbReference type="NCBI Taxonomy" id="1929756"/>
    <lineage>
        <taxon>Eukaryota</taxon>
        <taxon>Fungi</taxon>
        <taxon>Dikarya</taxon>
        <taxon>Basidiomycota</taxon>
        <taxon>Agaricomycotina</taxon>
        <taxon>Agaricomycetes</taxon>
        <taxon>Agaricomycetidae</taxon>
        <taxon>Agaricales</taxon>
        <taxon>Marasmiineae</taxon>
        <taxon>Physalacriaceae</taxon>
        <taxon>Desarmillaria</taxon>
    </lineage>
</organism>
<evidence type="ECO:0000313" key="3">
    <source>
        <dbReference type="Proteomes" id="UP001175211"/>
    </source>
</evidence>
<dbReference type="AlphaFoldDB" id="A0AA39K1W0"/>
<gene>
    <name evidence="2" type="ORF">EV420DRAFT_1557067</name>
</gene>
<reference evidence="2" key="1">
    <citation type="submission" date="2023-06" db="EMBL/GenBank/DDBJ databases">
        <authorList>
            <consortium name="Lawrence Berkeley National Laboratory"/>
            <person name="Ahrendt S."/>
            <person name="Sahu N."/>
            <person name="Indic B."/>
            <person name="Wong-Bajracharya J."/>
            <person name="Merenyi Z."/>
            <person name="Ke H.-M."/>
            <person name="Monk M."/>
            <person name="Kocsube S."/>
            <person name="Drula E."/>
            <person name="Lipzen A."/>
            <person name="Balint B."/>
            <person name="Henrissat B."/>
            <person name="Andreopoulos B."/>
            <person name="Martin F.M."/>
            <person name="Harder C.B."/>
            <person name="Rigling D."/>
            <person name="Ford K.L."/>
            <person name="Foster G.D."/>
            <person name="Pangilinan J."/>
            <person name="Papanicolaou A."/>
            <person name="Barry K."/>
            <person name="LaButti K."/>
            <person name="Viragh M."/>
            <person name="Koriabine M."/>
            <person name="Yan M."/>
            <person name="Riley R."/>
            <person name="Champramary S."/>
            <person name="Plett K.L."/>
            <person name="Tsai I.J."/>
            <person name="Slot J."/>
            <person name="Sipos G."/>
            <person name="Plett J."/>
            <person name="Nagy L.G."/>
            <person name="Grigoriev I.V."/>
        </authorList>
    </citation>
    <scope>NUCLEOTIDE SEQUENCE</scope>
    <source>
        <strain evidence="2">CCBAS 213</strain>
    </source>
</reference>
<dbReference type="Proteomes" id="UP001175211">
    <property type="component" value="Unassembled WGS sequence"/>
</dbReference>
<protein>
    <submittedName>
        <fullName evidence="2">Uncharacterized protein</fullName>
    </submittedName>
</protein>
<accession>A0AA39K1W0</accession>
<dbReference type="GeneID" id="85357235"/>